<dbReference type="InterPro" id="IPR004827">
    <property type="entry name" value="bZIP"/>
</dbReference>
<dbReference type="PANTHER" id="PTHR23351:SF57">
    <property type="entry name" value="TRANSCRIPTION FACTOR FOS-1"/>
    <property type="match status" value="1"/>
</dbReference>
<accession>G0MXM9</accession>
<dbReference type="InParanoid" id="G0MXM9"/>
<dbReference type="OMA" id="LETHDCK"/>
<organism evidence="5">
    <name type="scientific">Caenorhabditis brenneri</name>
    <name type="common">Nematode worm</name>
    <dbReference type="NCBI Taxonomy" id="135651"/>
    <lineage>
        <taxon>Eukaryota</taxon>
        <taxon>Metazoa</taxon>
        <taxon>Ecdysozoa</taxon>
        <taxon>Nematoda</taxon>
        <taxon>Chromadorea</taxon>
        <taxon>Rhabditida</taxon>
        <taxon>Rhabditina</taxon>
        <taxon>Rhabditomorpha</taxon>
        <taxon>Rhabditoidea</taxon>
        <taxon>Rhabditidae</taxon>
        <taxon>Peloderinae</taxon>
        <taxon>Caenorhabditis</taxon>
    </lineage>
</organism>
<evidence type="ECO:0000313" key="4">
    <source>
        <dbReference type="EMBL" id="EGT47158.1"/>
    </source>
</evidence>
<feature type="compositionally biased region" description="Low complexity" evidence="2">
    <location>
        <begin position="299"/>
        <end position="318"/>
    </location>
</feature>
<feature type="compositionally biased region" description="Polar residues" evidence="2">
    <location>
        <begin position="166"/>
        <end position="175"/>
    </location>
</feature>
<dbReference type="GO" id="GO:0008340">
    <property type="term" value="P:determination of adult lifespan"/>
    <property type="evidence" value="ECO:0007669"/>
    <property type="project" value="EnsemblMetazoa"/>
</dbReference>
<dbReference type="GO" id="GO:0000122">
    <property type="term" value="P:negative regulation of transcription by RNA polymerase II"/>
    <property type="evidence" value="ECO:0007669"/>
    <property type="project" value="EnsemblMetazoa"/>
</dbReference>
<dbReference type="FunCoup" id="G0MXM9">
    <property type="interactions" value="412"/>
</dbReference>
<dbReference type="GO" id="GO:0003682">
    <property type="term" value="F:chromatin binding"/>
    <property type="evidence" value="ECO:0007669"/>
    <property type="project" value="EnsemblMetazoa"/>
</dbReference>
<feature type="region of interest" description="Disordered" evidence="2">
    <location>
        <begin position="1"/>
        <end position="60"/>
    </location>
</feature>
<proteinExistence type="predicted"/>
<dbReference type="GO" id="GO:0060142">
    <property type="term" value="P:regulation of syncytium formation by plasma membrane fusion"/>
    <property type="evidence" value="ECO:0007669"/>
    <property type="project" value="EnsemblMetazoa"/>
</dbReference>
<dbReference type="STRING" id="135651.G0MXM9"/>
<keyword evidence="5" id="KW-1185">Reference proteome</keyword>
<protein>
    <submittedName>
        <fullName evidence="4">CBN-FOS-1 protein</fullName>
    </submittedName>
</protein>
<feature type="domain" description="BZIP" evidence="3">
    <location>
        <begin position="194"/>
        <end position="257"/>
    </location>
</feature>
<reference evidence="5" key="1">
    <citation type="submission" date="2011-07" db="EMBL/GenBank/DDBJ databases">
        <authorList>
            <consortium name="Caenorhabditis brenneri Sequencing and Analysis Consortium"/>
            <person name="Wilson R.K."/>
        </authorList>
    </citation>
    <scope>NUCLEOTIDE SEQUENCE [LARGE SCALE GENOMIC DNA]</scope>
    <source>
        <strain evidence="5">PB2801</strain>
    </source>
</reference>
<dbReference type="SMART" id="SM00338">
    <property type="entry name" value="BRLZ"/>
    <property type="match status" value="1"/>
</dbReference>
<dbReference type="Pfam" id="PF00170">
    <property type="entry name" value="bZIP_1"/>
    <property type="match status" value="1"/>
</dbReference>
<dbReference type="GO" id="GO:0010628">
    <property type="term" value="P:positive regulation of gene expression"/>
    <property type="evidence" value="ECO:0007669"/>
    <property type="project" value="EnsemblMetazoa"/>
</dbReference>
<dbReference type="GO" id="GO:1903854">
    <property type="term" value="P:negative regulation of stress response to copper ion"/>
    <property type="evidence" value="ECO:0007669"/>
    <property type="project" value="EnsemblMetazoa"/>
</dbReference>
<dbReference type="PANTHER" id="PTHR23351">
    <property type="entry name" value="FOS TRANSCRIPTION FACTOR-RELATED"/>
    <property type="match status" value="1"/>
</dbReference>
<dbReference type="InterPro" id="IPR046347">
    <property type="entry name" value="bZIP_sf"/>
</dbReference>
<feature type="region of interest" description="Disordered" evidence="2">
    <location>
        <begin position="299"/>
        <end position="322"/>
    </location>
</feature>
<dbReference type="InterPro" id="IPR000837">
    <property type="entry name" value="AP-1"/>
</dbReference>
<dbReference type="CDD" id="cd14699">
    <property type="entry name" value="bZIP_Fos_like"/>
    <property type="match status" value="1"/>
</dbReference>
<dbReference type="PROSITE" id="PS00036">
    <property type="entry name" value="BZIP_BASIC"/>
    <property type="match status" value="1"/>
</dbReference>
<dbReference type="HOGENOM" id="CLU_046046_0_0_1"/>
<feature type="region of interest" description="Disordered" evidence="2">
    <location>
        <begin position="166"/>
        <end position="210"/>
    </location>
</feature>
<feature type="region of interest" description="Disordered" evidence="2">
    <location>
        <begin position="338"/>
        <end position="359"/>
    </location>
</feature>
<dbReference type="GO" id="GO:0042802">
    <property type="term" value="F:identical protein binding"/>
    <property type="evidence" value="ECO:0007669"/>
    <property type="project" value="EnsemblMetazoa"/>
</dbReference>
<dbReference type="GO" id="GO:0040025">
    <property type="term" value="P:vulval development"/>
    <property type="evidence" value="ECO:0007669"/>
    <property type="project" value="EnsemblMetazoa"/>
</dbReference>
<dbReference type="GO" id="GO:0000978">
    <property type="term" value="F:RNA polymerase II cis-regulatory region sequence-specific DNA binding"/>
    <property type="evidence" value="ECO:0007669"/>
    <property type="project" value="TreeGrafter"/>
</dbReference>
<dbReference type="GO" id="GO:0042594">
    <property type="term" value="P:response to starvation"/>
    <property type="evidence" value="ECO:0007669"/>
    <property type="project" value="EnsemblMetazoa"/>
</dbReference>
<feature type="coiled-coil region" evidence="1">
    <location>
        <begin position="219"/>
        <end position="253"/>
    </location>
</feature>
<feature type="compositionally biased region" description="Low complexity" evidence="2">
    <location>
        <begin position="1"/>
        <end position="15"/>
    </location>
</feature>
<dbReference type="GO" id="GO:0061629">
    <property type="term" value="F:RNA polymerase II-specific DNA-binding transcription factor binding"/>
    <property type="evidence" value="ECO:0007669"/>
    <property type="project" value="EnsemblMetazoa"/>
</dbReference>
<sequence>MFEQPSSTTSTTTSSVSGSEYFELEPRTPVNQGHPTSVIVPPRQHHHTPHPQSDSSPLTPCTPYYPTSGYGFPLFLGAEFLQDRCKGSKKKTPTCLHTSTVIYPSSFDTYVFSCPFPPTDVTSPLTPSISSPLTPHPFGPIPAIPANHLYNRPGFTDFYTTASSSPMVQYSTGKKSSAGRKPKEEDIMDDDDSDDKKLKRRQRNKEAAARCRQRRIDLMKELQDQVNGFKNLNEKKTAEVNEIRNKLNSLKNYLETHDCKLSPEERMNQMRLMTIPPPSQPLPQHHLHHQLRVQLPRAESVPYSVKSGHSSSSSEQNSPVEDYKPSIDQLLLPPISSLQSSKDRNINPMPPPALPASTSSAGMQIITSIPVPHSNACHMPITRSENIFVEPELKIPKIEMDRTLTSLAEDVERPSALPMLSRTPVNHPITTPGRIFRFNAEYQTPSGGQGGSLFIGGDPSGDFLAGNTGLTPSGQPIMNFVSTPTPIHPLPDADLRPL</sequence>
<dbReference type="GO" id="GO:0009653">
    <property type="term" value="P:anatomical structure morphogenesis"/>
    <property type="evidence" value="ECO:0007669"/>
    <property type="project" value="EnsemblMetazoa"/>
</dbReference>
<dbReference type="Proteomes" id="UP000008068">
    <property type="component" value="Unassembled WGS sequence"/>
</dbReference>
<evidence type="ECO:0000256" key="1">
    <source>
        <dbReference type="SAM" id="Coils"/>
    </source>
</evidence>
<dbReference type="OrthoDB" id="2187714at2759"/>
<dbReference type="GO" id="GO:0001708">
    <property type="term" value="P:cell fate specification"/>
    <property type="evidence" value="ECO:0007669"/>
    <property type="project" value="EnsemblMetazoa"/>
</dbReference>
<dbReference type="EMBL" id="GL379819">
    <property type="protein sequence ID" value="EGT47158.1"/>
    <property type="molecule type" value="Genomic_DNA"/>
</dbReference>
<gene>
    <name evidence="4" type="primary">Cbn-fos-1</name>
    <name evidence="4" type="ORF">CAEBREN_00708</name>
</gene>
<keyword evidence="1" id="KW-0175">Coiled coil</keyword>
<dbReference type="SUPFAM" id="SSF57959">
    <property type="entry name" value="Leucine zipper domain"/>
    <property type="match status" value="1"/>
</dbReference>
<evidence type="ECO:0000313" key="5">
    <source>
        <dbReference type="Proteomes" id="UP000008068"/>
    </source>
</evidence>
<evidence type="ECO:0000259" key="3">
    <source>
        <dbReference type="PROSITE" id="PS50217"/>
    </source>
</evidence>
<dbReference type="Gene3D" id="1.20.5.170">
    <property type="match status" value="1"/>
</dbReference>
<dbReference type="GO" id="GO:0045944">
    <property type="term" value="P:positive regulation of transcription by RNA polymerase II"/>
    <property type="evidence" value="ECO:0007669"/>
    <property type="project" value="EnsemblMetazoa"/>
</dbReference>
<dbReference type="GO" id="GO:0000981">
    <property type="term" value="F:DNA-binding transcription factor activity, RNA polymerase II-specific"/>
    <property type="evidence" value="ECO:0007669"/>
    <property type="project" value="TreeGrafter"/>
</dbReference>
<dbReference type="eggNOG" id="KOG1414">
    <property type="taxonomic scope" value="Eukaryota"/>
</dbReference>
<dbReference type="AlphaFoldDB" id="G0MXM9"/>
<evidence type="ECO:0000256" key="2">
    <source>
        <dbReference type="SAM" id="MobiDB-lite"/>
    </source>
</evidence>
<name>G0MXM9_CAEBE</name>
<dbReference type="GO" id="GO:0090575">
    <property type="term" value="C:RNA polymerase II transcription regulator complex"/>
    <property type="evidence" value="ECO:0007669"/>
    <property type="project" value="EnsemblMetazoa"/>
</dbReference>
<dbReference type="PROSITE" id="PS50217">
    <property type="entry name" value="BZIP"/>
    <property type="match status" value="1"/>
</dbReference>